<sequence>MRQVIYPVGRKYSSAPSAPRLKLVSSPELKAVFSIDDFMLPAWLDGVCMAEYLPTLEVMLESQIKDAVSSSESRRKLIMALAPLFGRPVEANPVFSAGRRLFYLLLGYLLFWYGLPIKSPVSTEYPWSPRWEISDMAERIFDFIVEECLNFKKYCNESMLQNR</sequence>
<proteinExistence type="inferred from homology"/>
<comment type="caution">
    <text evidence="18">The sequence shown here is derived from an EMBL/GenBank/DDBJ whole genome shotgun (WGS) entry which is preliminary data.</text>
</comment>
<dbReference type="GO" id="GO:0006302">
    <property type="term" value="P:double-strand break repair"/>
    <property type="evidence" value="ECO:0007669"/>
    <property type="project" value="TreeGrafter"/>
</dbReference>
<evidence type="ECO:0000313" key="18">
    <source>
        <dbReference type="EMBL" id="KAK4348991.1"/>
    </source>
</evidence>
<evidence type="ECO:0000256" key="8">
    <source>
        <dbReference type="ARBA" id="ARBA00022763"/>
    </source>
</evidence>
<keyword evidence="19" id="KW-1185">Reference proteome</keyword>
<organism evidence="18 19">
    <name type="scientific">Anisodus tanguticus</name>
    <dbReference type="NCBI Taxonomy" id="243964"/>
    <lineage>
        <taxon>Eukaryota</taxon>
        <taxon>Viridiplantae</taxon>
        <taxon>Streptophyta</taxon>
        <taxon>Embryophyta</taxon>
        <taxon>Tracheophyta</taxon>
        <taxon>Spermatophyta</taxon>
        <taxon>Magnoliopsida</taxon>
        <taxon>eudicotyledons</taxon>
        <taxon>Gunneridae</taxon>
        <taxon>Pentapetalae</taxon>
        <taxon>asterids</taxon>
        <taxon>lamiids</taxon>
        <taxon>Solanales</taxon>
        <taxon>Solanaceae</taxon>
        <taxon>Solanoideae</taxon>
        <taxon>Hyoscyameae</taxon>
        <taxon>Anisodus</taxon>
    </lineage>
</organism>
<dbReference type="GO" id="GO:0070552">
    <property type="term" value="C:BRISC complex"/>
    <property type="evidence" value="ECO:0007669"/>
    <property type="project" value="InterPro"/>
</dbReference>
<dbReference type="GO" id="GO:0005737">
    <property type="term" value="C:cytoplasm"/>
    <property type="evidence" value="ECO:0007669"/>
    <property type="project" value="UniProtKB-SubCell"/>
</dbReference>
<reference evidence="18" key="1">
    <citation type="submission" date="2023-12" db="EMBL/GenBank/DDBJ databases">
        <title>Genome assembly of Anisodus tanguticus.</title>
        <authorList>
            <person name="Wang Y.-J."/>
        </authorList>
    </citation>
    <scope>NUCLEOTIDE SEQUENCE</scope>
    <source>
        <strain evidence="18">KB-2021</strain>
        <tissue evidence="18">Leaf</tissue>
    </source>
</reference>
<evidence type="ECO:0000256" key="2">
    <source>
        <dbReference type="ARBA" id="ARBA00004496"/>
    </source>
</evidence>
<evidence type="ECO:0000256" key="13">
    <source>
        <dbReference type="ARBA" id="ARBA00023242"/>
    </source>
</evidence>
<keyword evidence="7" id="KW-0677">Repeat</keyword>
<keyword evidence="5" id="KW-0132">Cell division</keyword>
<dbReference type="AlphaFoldDB" id="A0AAE1RBW5"/>
<evidence type="ECO:0000256" key="9">
    <source>
        <dbReference type="ARBA" id="ARBA00022776"/>
    </source>
</evidence>
<evidence type="ECO:0000256" key="11">
    <source>
        <dbReference type="ARBA" id="ARBA00022853"/>
    </source>
</evidence>
<evidence type="ECO:0000256" key="7">
    <source>
        <dbReference type="ARBA" id="ARBA00022737"/>
    </source>
</evidence>
<keyword evidence="14" id="KW-0131">Cell cycle</keyword>
<keyword evidence="12" id="KW-0234">DNA repair</keyword>
<evidence type="ECO:0000256" key="4">
    <source>
        <dbReference type="ARBA" id="ARBA00022490"/>
    </source>
</evidence>
<keyword evidence="4" id="KW-0963">Cytoplasm</keyword>
<evidence type="ECO:0000256" key="16">
    <source>
        <dbReference type="ARBA" id="ARBA00032491"/>
    </source>
</evidence>
<dbReference type="GO" id="GO:0051301">
    <property type="term" value="P:cell division"/>
    <property type="evidence" value="ECO:0007669"/>
    <property type="project" value="UniProtKB-KW"/>
</dbReference>
<dbReference type="Proteomes" id="UP001291623">
    <property type="component" value="Unassembled WGS sequence"/>
</dbReference>
<keyword evidence="9" id="KW-0498">Mitosis</keyword>
<keyword evidence="11" id="KW-0156">Chromatin regulator</keyword>
<evidence type="ECO:0000256" key="15">
    <source>
        <dbReference type="ARBA" id="ARBA00025766"/>
    </source>
</evidence>
<evidence type="ECO:0000256" key="17">
    <source>
        <dbReference type="ARBA" id="ARBA00032630"/>
    </source>
</evidence>
<dbReference type="InterPro" id="IPR010358">
    <property type="entry name" value="BRE"/>
</dbReference>
<keyword evidence="13" id="KW-0539">Nucleus</keyword>
<evidence type="ECO:0000256" key="10">
    <source>
        <dbReference type="ARBA" id="ARBA00022786"/>
    </source>
</evidence>
<dbReference type="EMBL" id="JAVYJV010000017">
    <property type="protein sequence ID" value="KAK4348991.1"/>
    <property type="molecule type" value="Genomic_DNA"/>
</dbReference>
<evidence type="ECO:0000256" key="14">
    <source>
        <dbReference type="ARBA" id="ARBA00023306"/>
    </source>
</evidence>
<evidence type="ECO:0000256" key="6">
    <source>
        <dbReference type="ARBA" id="ARBA00022703"/>
    </source>
</evidence>
<evidence type="ECO:0000256" key="1">
    <source>
        <dbReference type="ARBA" id="ARBA00004123"/>
    </source>
</evidence>
<accession>A0AAE1RBW5</accession>
<evidence type="ECO:0000313" key="19">
    <source>
        <dbReference type="Proteomes" id="UP001291623"/>
    </source>
</evidence>
<comment type="similarity">
    <text evidence="15">Belongs to the BABAM2 family.</text>
</comment>
<protein>
    <recommendedName>
        <fullName evidence="3">BRISC and BRCA1-A complex member 2</fullName>
    </recommendedName>
    <alternativeName>
        <fullName evidence="16">BRCA1-A complex subunit BRE</fullName>
    </alternativeName>
    <alternativeName>
        <fullName evidence="17">BRCA1/BRCA2-containing complex subunit 45</fullName>
    </alternativeName>
</protein>
<evidence type="ECO:0000256" key="3">
    <source>
        <dbReference type="ARBA" id="ARBA00019438"/>
    </source>
</evidence>
<evidence type="ECO:0000256" key="12">
    <source>
        <dbReference type="ARBA" id="ARBA00023204"/>
    </source>
</evidence>
<keyword evidence="10" id="KW-0833">Ubl conjugation pathway</keyword>
<dbReference type="PANTHER" id="PTHR15189:SF7">
    <property type="entry name" value="BRISC AND BRCA1-A COMPLEX MEMBER 2"/>
    <property type="match status" value="1"/>
</dbReference>
<name>A0AAE1RBW5_9SOLA</name>
<dbReference type="GO" id="GO:0006325">
    <property type="term" value="P:chromatin organization"/>
    <property type="evidence" value="ECO:0007669"/>
    <property type="project" value="UniProtKB-KW"/>
</dbReference>
<gene>
    <name evidence="18" type="ORF">RND71_031746</name>
</gene>
<keyword evidence="8" id="KW-0227">DNA damage</keyword>
<keyword evidence="6" id="KW-0053">Apoptosis</keyword>
<dbReference type="PANTHER" id="PTHR15189">
    <property type="entry name" value="BRISC AND BRCA1-A COMPLEX MEMBER 2"/>
    <property type="match status" value="1"/>
</dbReference>
<comment type="subcellular location">
    <subcellularLocation>
        <location evidence="2">Cytoplasm</location>
    </subcellularLocation>
    <subcellularLocation>
        <location evidence="1">Nucleus</location>
    </subcellularLocation>
</comment>
<evidence type="ECO:0000256" key="5">
    <source>
        <dbReference type="ARBA" id="ARBA00022618"/>
    </source>
</evidence>